<gene>
    <name evidence="1" type="ORF">LT85_0332</name>
</gene>
<keyword evidence="2" id="KW-1185">Reference proteome</keyword>
<protein>
    <submittedName>
        <fullName evidence="1">Uncharacterized protein</fullName>
    </submittedName>
</protein>
<dbReference type="STRING" id="279058.LT85_0332"/>
<evidence type="ECO:0000313" key="2">
    <source>
        <dbReference type="Proteomes" id="UP000030302"/>
    </source>
</evidence>
<organism evidence="1 2">
    <name type="scientific">Collimonas arenae</name>
    <dbReference type="NCBI Taxonomy" id="279058"/>
    <lineage>
        <taxon>Bacteria</taxon>
        <taxon>Pseudomonadati</taxon>
        <taxon>Pseudomonadota</taxon>
        <taxon>Betaproteobacteria</taxon>
        <taxon>Burkholderiales</taxon>
        <taxon>Oxalobacteraceae</taxon>
        <taxon>Collimonas</taxon>
    </lineage>
</organism>
<dbReference type="KEGG" id="care:LT85_0332"/>
<dbReference type="Proteomes" id="UP000030302">
    <property type="component" value="Chromosome"/>
</dbReference>
<sequence length="164" mass="18012">MRLSSKQVTVDLNEKERAALTHVQDKLFPSLNGSGAVAASAWALEEMGFKPVKADPEFFMVEAQKDKVIGVRWREAIRAIFKSRGIPLSAKPDHESVNAIISVRPGMSGSATLVRARFTATIWDTAGDSKTTTVTDREIYDKFFLHMGESLSGAKHRPPVPENG</sequence>
<dbReference type="EMBL" id="CP009962">
    <property type="protein sequence ID" value="AIY39492.1"/>
    <property type="molecule type" value="Genomic_DNA"/>
</dbReference>
<accession>A0A0A1F9F2</accession>
<proteinExistence type="predicted"/>
<dbReference type="AlphaFoldDB" id="A0A0A1F9F2"/>
<name>A0A0A1F9F2_9BURK</name>
<dbReference type="HOGENOM" id="CLU_104956_0_0_4"/>
<reference evidence="2" key="1">
    <citation type="journal article" date="2014" name="Soil Biol. Biochem.">
        <title>Structure and function of bacterial communities in ageing soils: Insights from the Mendocino ecological staircase.</title>
        <authorList>
            <person name="Uroz S."/>
            <person name="Tech J.J."/>
            <person name="Sawaya N.A."/>
            <person name="Frey-Klett P."/>
            <person name="Leveau J.H.J."/>
        </authorList>
    </citation>
    <scope>NUCLEOTIDE SEQUENCE [LARGE SCALE GENOMIC DNA]</scope>
    <source>
        <strain evidence="2">Cal35</strain>
    </source>
</reference>
<evidence type="ECO:0000313" key="1">
    <source>
        <dbReference type="EMBL" id="AIY39492.1"/>
    </source>
</evidence>